<feature type="region of interest" description="Disordered" evidence="1">
    <location>
        <begin position="1"/>
        <end position="20"/>
    </location>
</feature>
<feature type="domain" description="NADAR" evidence="2">
    <location>
        <begin position="400"/>
        <end position="541"/>
    </location>
</feature>
<feature type="compositionally biased region" description="Basic and acidic residues" evidence="1">
    <location>
        <begin position="273"/>
        <end position="284"/>
    </location>
</feature>
<feature type="compositionally biased region" description="Basic and acidic residues" evidence="1">
    <location>
        <begin position="117"/>
        <end position="127"/>
    </location>
</feature>
<dbReference type="InterPro" id="IPR012816">
    <property type="entry name" value="NADAR"/>
</dbReference>
<sequence length="544" mass="61456">MASAITHSQSDSTVFRGYTPDQWSRRIQDLQSRIYGPPVSQSPPPLNISTDFSSQPFYPDTRPNSSHVPQVINTASYDSRASSRSATSSYPVSARSAYRDDPERRSTTPSHSSVSIDDIRPLHRERFNNSTSPPVHSRYEGGEDEFIEMGRDGSRRTRGIRHRNDEDYRPPSFTPGGSAGTRSRRVSEYGQPNDFGARTPATPLRSSLRRRPSRKEAFPEPEYGEDEGFHEGDHYSETRSDRMSNNLDGRRQPYSAITPVNPHGTPYPTRPRHLSDAPRLDERQGPVIPPPQVDTMGSRPPSGGPVIPGVTVPSAAQREARGSRPPTMYGAPMFEPQARSVDYRDPSARVLSRPTSTLDHQPFPLQPPTPAQPSRSSRRASAANSPVYPPTRREQQFILFYNKGEPYYGFTNFSPHPVIYNGKKYPTSEHLFQSFKFHEFRPELAEHIRTCSQYPSSALAEARRLQDEVRPDWFNVNISKMYETLRLKFSQHLDLRAELLGTGDAILVEASEKDAFWGYGPDRRGRNELGKALMKLREELRALT</sequence>
<evidence type="ECO:0000256" key="1">
    <source>
        <dbReference type="SAM" id="MobiDB-lite"/>
    </source>
</evidence>
<dbReference type="Gene3D" id="1.10.357.40">
    <property type="entry name" value="YbiA-like"/>
    <property type="match status" value="1"/>
</dbReference>
<accession>A0A8K0UIS4</accession>
<feature type="compositionally biased region" description="Low complexity" evidence="1">
    <location>
        <begin position="74"/>
        <end position="94"/>
    </location>
</feature>
<dbReference type="Proteomes" id="UP000813824">
    <property type="component" value="Unassembled WGS sequence"/>
</dbReference>
<keyword evidence="4" id="KW-1185">Reference proteome</keyword>
<dbReference type="NCBIfam" id="TIGR02464">
    <property type="entry name" value="ribofla_fusion"/>
    <property type="match status" value="1"/>
</dbReference>
<feature type="region of interest" description="Disordered" evidence="1">
    <location>
        <begin position="29"/>
        <end position="389"/>
    </location>
</feature>
<protein>
    <recommendedName>
        <fullName evidence="2">NADAR domain-containing protein</fullName>
    </recommendedName>
</protein>
<feature type="compositionally biased region" description="Polar residues" evidence="1">
    <location>
        <begin position="47"/>
        <end position="73"/>
    </location>
</feature>
<evidence type="ECO:0000259" key="2">
    <source>
        <dbReference type="Pfam" id="PF08719"/>
    </source>
</evidence>
<dbReference type="Pfam" id="PF08719">
    <property type="entry name" value="NADAR"/>
    <property type="match status" value="1"/>
</dbReference>
<gene>
    <name evidence="3" type="ORF">BXZ70DRAFT_1010695</name>
</gene>
<dbReference type="AlphaFoldDB" id="A0A8K0UIS4"/>
<dbReference type="CDD" id="cd15457">
    <property type="entry name" value="NADAR"/>
    <property type="match status" value="1"/>
</dbReference>
<name>A0A8K0UIS4_9AGAR</name>
<evidence type="ECO:0000313" key="3">
    <source>
        <dbReference type="EMBL" id="KAH8092610.1"/>
    </source>
</evidence>
<feature type="compositionally biased region" description="Basic and acidic residues" evidence="1">
    <location>
        <begin position="227"/>
        <end position="242"/>
    </location>
</feature>
<dbReference type="EMBL" id="JAEVFJ010000031">
    <property type="protein sequence ID" value="KAH8092610.1"/>
    <property type="molecule type" value="Genomic_DNA"/>
</dbReference>
<reference evidence="3" key="1">
    <citation type="journal article" date="2021" name="New Phytol.">
        <title>Evolutionary innovations through gain and loss of genes in the ectomycorrhizal Boletales.</title>
        <authorList>
            <person name="Wu G."/>
            <person name="Miyauchi S."/>
            <person name="Morin E."/>
            <person name="Kuo A."/>
            <person name="Drula E."/>
            <person name="Varga T."/>
            <person name="Kohler A."/>
            <person name="Feng B."/>
            <person name="Cao Y."/>
            <person name="Lipzen A."/>
            <person name="Daum C."/>
            <person name="Hundley H."/>
            <person name="Pangilinan J."/>
            <person name="Johnson J."/>
            <person name="Barry K."/>
            <person name="LaButti K."/>
            <person name="Ng V."/>
            <person name="Ahrendt S."/>
            <person name="Min B."/>
            <person name="Choi I.G."/>
            <person name="Park H."/>
            <person name="Plett J.M."/>
            <person name="Magnuson J."/>
            <person name="Spatafora J.W."/>
            <person name="Nagy L.G."/>
            <person name="Henrissat B."/>
            <person name="Grigoriev I.V."/>
            <person name="Yang Z.L."/>
            <person name="Xu J."/>
            <person name="Martin F.M."/>
        </authorList>
    </citation>
    <scope>NUCLEOTIDE SEQUENCE</scope>
    <source>
        <strain evidence="3">KKN 215</strain>
    </source>
</reference>
<proteinExistence type="predicted"/>
<evidence type="ECO:0000313" key="4">
    <source>
        <dbReference type="Proteomes" id="UP000813824"/>
    </source>
</evidence>
<organism evidence="3 4">
    <name type="scientific">Cristinia sonorae</name>
    <dbReference type="NCBI Taxonomy" id="1940300"/>
    <lineage>
        <taxon>Eukaryota</taxon>
        <taxon>Fungi</taxon>
        <taxon>Dikarya</taxon>
        <taxon>Basidiomycota</taxon>
        <taxon>Agaricomycotina</taxon>
        <taxon>Agaricomycetes</taxon>
        <taxon>Agaricomycetidae</taxon>
        <taxon>Agaricales</taxon>
        <taxon>Pleurotineae</taxon>
        <taxon>Stephanosporaceae</taxon>
        <taxon>Cristinia</taxon>
    </lineage>
</organism>
<feature type="compositionally biased region" description="Polar residues" evidence="1">
    <location>
        <begin position="1"/>
        <end position="13"/>
    </location>
</feature>
<feature type="compositionally biased region" description="Basic and acidic residues" evidence="1">
    <location>
        <begin position="97"/>
        <end position="106"/>
    </location>
</feature>
<dbReference type="InterPro" id="IPR037238">
    <property type="entry name" value="YbiA-like_sf"/>
</dbReference>
<comment type="caution">
    <text evidence="3">The sequence shown here is derived from an EMBL/GenBank/DDBJ whole genome shotgun (WGS) entry which is preliminary data.</text>
</comment>
<feature type="compositionally biased region" description="Low complexity" evidence="1">
    <location>
        <begin position="372"/>
        <end position="386"/>
    </location>
</feature>
<dbReference type="SUPFAM" id="SSF143990">
    <property type="entry name" value="YbiA-like"/>
    <property type="match status" value="1"/>
</dbReference>
<dbReference type="OrthoDB" id="206452at2759"/>